<reference evidence="3 4" key="1">
    <citation type="submission" date="2024-02" db="EMBL/GenBank/DDBJ databases">
        <authorList>
            <person name="Chen Y."/>
            <person name="Shah S."/>
            <person name="Dougan E. K."/>
            <person name="Thang M."/>
            <person name="Chan C."/>
        </authorList>
    </citation>
    <scope>NUCLEOTIDE SEQUENCE [LARGE SCALE GENOMIC DNA]</scope>
</reference>
<dbReference type="Pfam" id="PF00350">
    <property type="entry name" value="Dynamin_N"/>
    <property type="match status" value="1"/>
</dbReference>
<comment type="caution">
    <text evidence="3">The sequence shown here is derived from an EMBL/GenBank/DDBJ whole genome shotgun (WGS) entry which is preliminary data.</text>
</comment>
<feature type="domain" description="Dynamin N-terminal" evidence="2">
    <location>
        <begin position="42"/>
        <end position="126"/>
    </location>
</feature>
<organism evidence="3 4">
    <name type="scientific">Durusdinium trenchii</name>
    <dbReference type="NCBI Taxonomy" id="1381693"/>
    <lineage>
        <taxon>Eukaryota</taxon>
        <taxon>Sar</taxon>
        <taxon>Alveolata</taxon>
        <taxon>Dinophyceae</taxon>
        <taxon>Suessiales</taxon>
        <taxon>Symbiodiniaceae</taxon>
        <taxon>Durusdinium</taxon>
    </lineage>
</organism>
<proteinExistence type="predicted"/>
<dbReference type="InterPro" id="IPR027417">
    <property type="entry name" value="P-loop_NTPase"/>
</dbReference>
<accession>A0ABP0K3Z6</accession>
<protein>
    <recommendedName>
        <fullName evidence="2">Dynamin N-terminal domain-containing protein</fullName>
    </recommendedName>
</protein>
<evidence type="ECO:0000256" key="1">
    <source>
        <dbReference type="SAM" id="Coils"/>
    </source>
</evidence>
<evidence type="ECO:0000259" key="2">
    <source>
        <dbReference type="Pfam" id="PF00350"/>
    </source>
</evidence>
<evidence type="ECO:0000313" key="3">
    <source>
        <dbReference type="EMBL" id="CAK9020887.1"/>
    </source>
</evidence>
<dbReference type="EMBL" id="CAXAMN010007225">
    <property type="protein sequence ID" value="CAK9020887.1"/>
    <property type="molecule type" value="Genomic_DNA"/>
</dbReference>
<sequence length="228" mass="25651">MARSGASHGLKAPALLNAYSALKTVQEMDPDFKHKVRVPVMVITGTQSAGKTTFIEAMVGFPVGFTDRNTGTRCPVRYVLRRSEEACYKVAGQELRGQKEVREKVTAQMKNLELRKQFISEEGTVFSFGEAQFGAAIGAKRKSESEDRVGEGIVKWIIERLLRRRRGETARERMSMARMQDRSQPDSEDIAKIVKEYLRNDRVMPVVLCKARSGIDVDFDVADGEFKN</sequence>
<dbReference type="Gene3D" id="3.40.50.300">
    <property type="entry name" value="P-loop containing nucleotide triphosphate hydrolases"/>
    <property type="match status" value="1"/>
</dbReference>
<evidence type="ECO:0000313" key="4">
    <source>
        <dbReference type="Proteomes" id="UP001642484"/>
    </source>
</evidence>
<name>A0ABP0K3Z6_9DINO</name>
<gene>
    <name evidence="3" type="ORF">CCMP2556_LOCUS14234</name>
</gene>
<dbReference type="InterPro" id="IPR045063">
    <property type="entry name" value="Dynamin_N"/>
</dbReference>
<keyword evidence="4" id="KW-1185">Reference proteome</keyword>
<feature type="coiled-coil region" evidence="1">
    <location>
        <begin position="95"/>
        <end position="122"/>
    </location>
</feature>
<keyword evidence="1" id="KW-0175">Coiled coil</keyword>
<dbReference type="SUPFAM" id="SSF52540">
    <property type="entry name" value="P-loop containing nucleoside triphosphate hydrolases"/>
    <property type="match status" value="1"/>
</dbReference>
<dbReference type="Proteomes" id="UP001642484">
    <property type="component" value="Unassembled WGS sequence"/>
</dbReference>